<evidence type="ECO:0000256" key="5">
    <source>
        <dbReference type="SAM" id="MobiDB-lite"/>
    </source>
</evidence>
<evidence type="ECO:0000256" key="2">
    <source>
        <dbReference type="ARBA" id="ARBA00022729"/>
    </source>
</evidence>
<dbReference type="GO" id="GO:0008061">
    <property type="term" value="F:chitin binding"/>
    <property type="evidence" value="ECO:0007669"/>
    <property type="project" value="UniProtKB-KW"/>
</dbReference>
<dbReference type="AlphaFoldDB" id="A0A9W8UMC1"/>
<evidence type="ECO:0000256" key="3">
    <source>
        <dbReference type="ARBA" id="ARBA00023026"/>
    </source>
</evidence>
<sequence length="443" mass="47844">MMQTCAAAAVLALLPLLAHAGNDAPIAIQNLIWENISGKPKMPSDPKTANPCNVWYNNDGTVDCESVIFQTSTDRASFLNWNPSITSSCGNFNKGQSYCLDGSAATTSSTNTPPPTTTTSTPPSTTTSAGNSVQTPQPTQGDMVGNCNSFHYIYKGNTCGQITSYHSITQEQFARWNPKVGKDCTGLVADAYACVGVIQDSTPTPTPTSTTPSNGVQTPQPTQPDMVKNCNSFHYIYKGNTCDQIASYHSITREQFARWNPRVGADCSGLWVDTYACVGVIGEDYPTPTPTTPSNGVQTPQPTQPDMVKNCNKFHYISKGNTCDQVTSYQSISQEQFARWNPKVGMDCSGLWADTYACVGVIGEDHPTPTPTAPSNGIQTPQPTQGNMVKNCNQFHYIYKGNTCAQITSYHHISQHDFATWNPLVGEQCAGLWADAYACVGVE</sequence>
<keyword evidence="1" id="KW-0147">Chitin-binding</keyword>
<protein>
    <recommendedName>
        <fullName evidence="7">LysM domain-containing protein</fullName>
    </recommendedName>
</protein>
<comment type="caution">
    <text evidence="8">The sequence shown here is derived from an EMBL/GenBank/DDBJ whole genome shotgun (WGS) entry which is preliminary data.</text>
</comment>
<dbReference type="InterPro" id="IPR052210">
    <property type="entry name" value="LysM1-like"/>
</dbReference>
<proteinExistence type="inferred from homology"/>
<dbReference type="Pfam" id="PF01476">
    <property type="entry name" value="LysM"/>
    <property type="match status" value="1"/>
</dbReference>
<dbReference type="InterPro" id="IPR036779">
    <property type="entry name" value="LysM_dom_sf"/>
</dbReference>
<feature type="domain" description="LysM" evidence="7">
    <location>
        <begin position="149"/>
        <end position="195"/>
    </location>
</feature>
<comment type="similarity">
    <text evidence="4">Belongs to the secreted LysM effector family.</text>
</comment>
<name>A0A9W8UMC1_AKAMU</name>
<feature type="compositionally biased region" description="Polar residues" evidence="5">
    <location>
        <begin position="129"/>
        <end position="140"/>
    </location>
</feature>
<evidence type="ECO:0000256" key="1">
    <source>
        <dbReference type="ARBA" id="ARBA00022669"/>
    </source>
</evidence>
<gene>
    <name evidence="8" type="ORF">LMH87_009537</name>
</gene>
<feature type="region of interest" description="Disordered" evidence="5">
    <location>
        <begin position="202"/>
        <end position="224"/>
    </location>
</feature>
<dbReference type="PANTHER" id="PTHR34997:SF2">
    <property type="entry name" value="LYSM DOMAIN-CONTAINING PROTEIN-RELATED"/>
    <property type="match status" value="1"/>
</dbReference>
<organism evidence="8 9">
    <name type="scientific">Akanthomyces muscarius</name>
    <name type="common">Entomopathogenic fungus</name>
    <name type="synonym">Lecanicillium muscarium</name>
    <dbReference type="NCBI Taxonomy" id="2231603"/>
    <lineage>
        <taxon>Eukaryota</taxon>
        <taxon>Fungi</taxon>
        <taxon>Dikarya</taxon>
        <taxon>Ascomycota</taxon>
        <taxon>Pezizomycotina</taxon>
        <taxon>Sordariomycetes</taxon>
        <taxon>Hypocreomycetidae</taxon>
        <taxon>Hypocreales</taxon>
        <taxon>Cordycipitaceae</taxon>
        <taxon>Akanthomyces</taxon>
    </lineage>
</organism>
<dbReference type="CDD" id="cd00118">
    <property type="entry name" value="LysM"/>
    <property type="match status" value="1"/>
</dbReference>
<evidence type="ECO:0000313" key="8">
    <source>
        <dbReference type="EMBL" id="KAJ4153026.1"/>
    </source>
</evidence>
<feature type="domain" description="LysM" evidence="7">
    <location>
        <begin position="394"/>
        <end position="440"/>
    </location>
</feature>
<feature type="compositionally biased region" description="Low complexity" evidence="5">
    <location>
        <begin position="202"/>
        <end position="213"/>
    </location>
</feature>
<keyword evidence="3" id="KW-0843">Virulence</keyword>
<keyword evidence="2 6" id="KW-0732">Signal</keyword>
<accession>A0A9W8UMC1</accession>
<dbReference type="GeneID" id="80896696"/>
<dbReference type="InterPro" id="IPR018392">
    <property type="entry name" value="LysM"/>
</dbReference>
<feature type="domain" description="LysM" evidence="7">
    <location>
        <begin position="313"/>
        <end position="359"/>
    </location>
</feature>
<dbReference type="SUPFAM" id="SSF54106">
    <property type="entry name" value="LysM domain"/>
    <property type="match status" value="2"/>
</dbReference>
<dbReference type="Proteomes" id="UP001144673">
    <property type="component" value="Chromosome 5"/>
</dbReference>
<evidence type="ECO:0000256" key="6">
    <source>
        <dbReference type="SAM" id="SignalP"/>
    </source>
</evidence>
<dbReference type="RefSeq" id="XP_056053684.1">
    <property type="nucleotide sequence ID" value="XM_056196548.1"/>
</dbReference>
<reference evidence="8" key="1">
    <citation type="journal article" date="2023" name="Access Microbiol">
        <title>De-novo genome assembly for Akanthomyces muscarius, a biocontrol agent of insect agricultural pests.</title>
        <authorList>
            <person name="Erdos Z."/>
            <person name="Studholme D.J."/>
            <person name="Raymond B."/>
            <person name="Sharma M."/>
        </authorList>
    </citation>
    <scope>NUCLEOTIDE SEQUENCE</scope>
    <source>
        <strain evidence="8">Ve6</strain>
    </source>
</reference>
<feature type="chain" id="PRO_5040960585" description="LysM domain-containing protein" evidence="6">
    <location>
        <begin position="21"/>
        <end position="443"/>
    </location>
</feature>
<evidence type="ECO:0000313" key="9">
    <source>
        <dbReference type="Proteomes" id="UP001144673"/>
    </source>
</evidence>
<feature type="region of interest" description="Disordered" evidence="5">
    <location>
        <begin position="104"/>
        <end position="141"/>
    </location>
</feature>
<dbReference type="PROSITE" id="PS51782">
    <property type="entry name" value="LYSM"/>
    <property type="match status" value="4"/>
</dbReference>
<evidence type="ECO:0000259" key="7">
    <source>
        <dbReference type="PROSITE" id="PS51782"/>
    </source>
</evidence>
<feature type="signal peptide" evidence="6">
    <location>
        <begin position="1"/>
        <end position="20"/>
    </location>
</feature>
<dbReference type="KEGG" id="amus:LMH87_009537"/>
<dbReference type="EMBL" id="JAJHUN010000008">
    <property type="protein sequence ID" value="KAJ4153026.1"/>
    <property type="molecule type" value="Genomic_DNA"/>
</dbReference>
<dbReference type="PANTHER" id="PTHR34997">
    <property type="entry name" value="AM15"/>
    <property type="match status" value="1"/>
</dbReference>
<dbReference type="Gene3D" id="3.10.350.10">
    <property type="entry name" value="LysM domain"/>
    <property type="match status" value="4"/>
</dbReference>
<keyword evidence="9" id="KW-1185">Reference proteome</keyword>
<feature type="domain" description="LysM" evidence="7">
    <location>
        <begin position="232"/>
        <end position="278"/>
    </location>
</feature>
<feature type="compositionally biased region" description="Low complexity" evidence="5">
    <location>
        <begin position="106"/>
        <end position="128"/>
    </location>
</feature>
<evidence type="ECO:0000256" key="4">
    <source>
        <dbReference type="ARBA" id="ARBA00044955"/>
    </source>
</evidence>